<dbReference type="GO" id="GO:1901135">
    <property type="term" value="P:carbohydrate derivative metabolic process"/>
    <property type="evidence" value="ECO:0007669"/>
    <property type="project" value="UniProtKB-ARBA"/>
</dbReference>
<comment type="caution">
    <text evidence="4">The sequence shown here is derived from an EMBL/GenBank/DDBJ whole genome shotgun (WGS) entry which is preliminary data.</text>
</comment>
<accession>A0A2T1K3Z2</accession>
<name>A0A2T1K3Z2_9GAMM</name>
<dbReference type="Gene3D" id="3.40.50.2000">
    <property type="entry name" value="Glycogen Phosphorylase B"/>
    <property type="match status" value="2"/>
</dbReference>
<dbReference type="EMBL" id="PXNP01000109">
    <property type="protein sequence ID" value="PSF04851.1"/>
    <property type="molecule type" value="Genomic_DNA"/>
</dbReference>
<gene>
    <name evidence="4" type="ORF">C7H09_17660</name>
</gene>
<dbReference type="GO" id="GO:0016757">
    <property type="term" value="F:glycosyltransferase activity"/>
    <property type="evidence" value="ECO:0007669"/>
    <property type="project" value="InterPro"/>
</dbReference>
<organism evidence="4 5">
    <name type="scientific">Marinobacter fuscus</name>
    <dbReference type="NCBI Taxonomy" id="2109942"/>
    <lineage>
        <taxon>Bacteria</taxon>
        <taxon>Pseudomonadati</taxon>
        <taxon>Pseudomonadota</taxon>
        <taxon>Gammaproteobacteria</taxon>
        <taxon>Pseudomonadales</taxon>
        <taxon>Marinobacteraceae</taxon>
        <taxon>Marinobacter</taxon>
    </lineage>
</organism>
<dbReference type="Pfam" id="PF00534">
    <property type="entry name" value="Glycos_transf_1"/>
    <property type="match status" value="1"/>
</dbReference>
<evidence type="ECO:0000259" key="3">
    <source>
        <dbReference type="Pfam" id="PF13439"/>
    </source>
</evidence>
<evidence type="ECO:0000313" key="4">
    <source>
        <dbReference type="EMBL" id="PSF04851.1"/>
    </source>
</evidence>
<dbReference type="InterPro" id="IPR001296">
    <property type="entry name" value="Glyco_trans_1"/>
</dbReference>
<dbReference type="OrthoDB" id="9768937at2"/>
<protein>
    <recommendedName>
        <fullName evidence="6">Glycosyltransferase family 1 protein</fullName>
    </recommendedName>
</protein>
<reference evidence="4 5" key="1">
    <citation type="submission" date="2018-03" db="EMBL/GenBank/DDBJ databases">
        <title>Marinobacter brunus sp. nov., a marine bacterium of Gamma-proteobacteria isolated from the surface seawater of the South China Sea.</title>
        <authorList>
            <person name="Cheng H."/>
            <person name="Wu Y.-H."/>
            <person name="Xamxidin M."/>
            <person name="Xu X.-W."/>
        </authorList>
    </citation>
    <scope>NUCLEOTIDE SEQUENCE [LARGE SCALE GENOMIC DNA]</scope>
    <source>
        <strain evidence="4 5">NH169-3</strain>
    </source>
</reference>
<keyword evidence="5" id="KW-1185">Reference proteome</keyword>
<dbReference type="PANTHER" id="PTHR12526:SF637">
    <property type="entry name" value="GLYCOSYLTRANSFERASE EPSF-RELATED"/>
    <property type="match status" value="1"/>
</dbReference>
<evidence type="ECO:0000256" key="1">
    <source>
        <dbReference type="SAM" id="MobiDB-lite"/>
    </source>
</evidence>
<dbReference type="Proteomes" id="UP000239866">
    <property type="component" value="Unassembled WGS sequence"/>
</dbReference>
<dbReference type="PANTHER" id="PTHR12526">
    <property type="entry name" value="GLYCOSYLTRANSFERASE"/>
    <property type="match status" value="1"/>
</dbReference>
<dbReference type="AlphaFoldDB" id="A0A2T1K3Z2"/>
<sequence length="385" mass="42040">MTNQSMNRPITVTHIISGDLWAGAEVQVYNLCKALNEGDDIAVNAVVFNPGILHDKLLELGIPVTLINEETSGPITIARGIASHSRDYQSDIVHTHGFKENVLGILGKDLARVPYSVRTVHGNPEHRLSLKKPQKWLTSRLDILLGALRQQAVIAVSSQLEQSLQPLFPGKVHKIFNFVDVGEIIHNWQPRHHLPGPPPSVAGIVGRLVPGKRMDLFIRTIALLNDQGHSFKGRIIGSGPLEHELRSLTKDLGISDKIAFTGFVNPAMTEISKLDILVMPSDHEGLPMTLLEAVSLGIPVVAHNVGGIPEVLAGWERSGLVDDQTAQAYAKQIVAITSRMATSEKTHDPASNDITHPPGFLDKFSSQQSSQRYVELYAGLVTKPH</sequence>
<feature type="domain" description="Glycosyl transferase family 1" evidence="2">
    <location>
        <begin position="200"/>
        <end position="336"/>
    </location>
</feature>
<dbReference type="InterPro" id="IPR028098">
    <property type="entry name" value="Glyco_trans_4-like_N"/>
</dbReference>
<feature type="domain" description="Glycosyltransferase subfamily 4-like N-terminal" evidence="3">
    <location>
        <begin position="23"/>
        <end position="181"/>
    </location>
</feature>
<dbReference type="CDD" id="cd03811">
    <property type="entry name" value="GT4_GT28_WabH-like"/>
    <property type="match status" value="1"/>
</dbReference>
<evidence type="ECO:0000313" key="5">
    <source>
        <dbReference type="Proteomes" id="UP000239866"/>
    </source>
</evidence>
<evidence type="ECO:0000259" key="2">
    <source>
        <dbReference type="Pfam" id="PF00534"/>
    </source>
</evidence>
<dbReference type="SUPFAM" id="SSF53756">
    <property type="entry name" value="UDP-Glycosyltransferase/glycogen phosphorylase"/>
    <property type="match status" value="1"/>
</dbReference>
<dbReference type="RefSeq" id="WP_106765191.1">
    <property type="nucleotide sequence ID" value="NZ_PXNP01000109.1"/>
</dbReference>
<dbReference type="Pfam" id="PF13439">
    <property type="entry name" value="Glyco_transf_4"/>
    <property type="match status" value="1"/>
</dbReference>
<proteinExistence type="predicted"/>
<feature type="region of interest" description="Disordered" evidence="1">
    <location>
        <begin position="344"/>
        <end position="364"/>
    </location>
</feature>
<evidence type="ECO:0008006" key="6">
    <source>
        <dbReference type="Google" id="ProtNLM"/>
    </source>
</evidence>